<protein>
    <submittedName>
        <fullName evidence="1">Alpha/beta hydrolase family protein</fullName>
        <ecNumber evidence="1">3.4.-.-</ecNumber>
    </submittedName>
</protein>
<dbReference type="RefSeq" id="WP_265508845.1">
    <property type="nucleotide sequence ID" value="NZ_JAOTBE010000123.1"/>
</dbReference>
<organism evidence="1 2">
    <name type="scientific">Paracoccus rhizosphaerae</name>
    <dbReference type="NCBI Taxonomy" id="1133347"/>
    <lineage>
        <taxon>Bacteria</taxon>
        <taxon>Pseudomonadati</taxon>
        <taxon>Pseudomonadota</taxon>
        <taxon>Alphaproteobacteria</taxon>
        <taxon>Rhodobacterales</taxon>
        <taxon>Paracoccaceae</taxon>
        <taxon>Paracoccus</taxon>
    </lineage>
</organism>
<evidence type="ECO:0000313" key="1">
    <source>
        <dbReference type="EMBL" id="MFC0202026.1"/>
    </source>
</evidence>
<dbReference type="EMBL" id="JBHLWQ010000162">
    <property type="protein sequence ID" value="MFC0202026.1"/>
    <property type="molecule type" value="Genomic_DNA"/>
</dbReference>
<reference evidence="1 2" key="1">
    <citation type="submission" date="2024-09" db="EMBL/GenBank/DDBJ databases">
        <authorList>
            <person name="Sun Q."/>
            <person name="Mori K."/>
        </authorList>
    </citation>
    <scope>NUCLEOTIDE SEQUENCE [LARGE SCALE GENOMIC DNA]</scope>
    <source>
        <strain evidence="1 2">CCM 7904</strain>
    </source>
</reference>
<dbReference type="InterPro" id="IPR029058">
    <property type="entry name" value="AB_hydrolase_fold"/>
</dbReference>
<evidence type="ECO:0000313" key="2">
    <source>
        <dbReference type="Proteomes" id="UP001589795"/>
    </source>
</evidence>
<dbReference type="Gene3D" id="3.40.50.1820">
    <property type="entry name" value="alpha/beta hydrolase"/>
    <property type="match status" value="1"/>
</dbReference>
<dbReference type="EC" id="3.4.-.-" evidence="1"/>
<name>A0ABV6CS06_9RHOB</name>
<dbReference type="SUPFAM" id="SSF53474">
    <property type="entry name" value="alpha/beta-Hydrolases"/>
    <property type="match status" value="1"/>
</dbReference>
<gene>
    <name evidence="1" type="ORF">ACFFIZ_17355</name>
</gene>
<dbReference type="InterPro" id="IPR058111">
    <property type="entry name" value="RcgR-like"/>
</dbReference>
<sequence>MSLGSWVAGLVAANDPAVKKAALLLTAGSLADMVWTGRATEHIRASLAGQIDVTQLNRAWSLLNLENYVGQLARPGLELQIVLARRDTVVLPHLSERLVAKLRQAGAKPDVLELNCGHYSFALPPYILRPGLRTLRLLAG</sequence>
<keyword evidence="1" id="KW-0378">Hydrolase</keyword>
<proteinExistence type="predicted"/>
<accession>A0ABV6CS06</accession>
<dbReference type="GO" id="GO:0016787">
    <property type="term" value="F:hydrolase activity"/>
    <property type="evidence" value="ECO:0007669"/>
    <property type="project" value="UniProtKB-KW"/>
</dbReference>
<dbReference type="Proteomes" id="UP001589795">
    <property type="component" value="Unassembled WGS sequence"/>
</dbReference>
<keyword evidence="2" id="KW-1185">Reference proteome</keyword>
<dbReference type="NCBIfam" id="NF047337">
    <property type="entry name" value="hydrolase_RcgR"/>
    <property type="match status" value="1"/>
</dbReference>
<comment type="caution">
    <text evidence="1">The sequence shown here is derived from an EMBL/GenBank/DDBJ whole genome shotgun (WGS) entry which is preliminary data.</text>
</comment>